<keyword evidence="3" id="KW-1185">Reference proteome</keyword>
<comment type="caution">
    <text evidence="2">The sequence shown here is derived from an EMBL/GenBank/DDBJ whole genome shotgun (WGS) entry which is preliminary data.</text>
</comment>
<organism evidence="2 3">
    <name type="scientific">Antrihabitans stalactiti</name>
    <dbReference type="NCBI Taxonomy" id="2584121"/>
    <lineage>
        <taxon>Bacteria</taxon>
        <taxon>Bacillati</taxon>
        <taxon>Actinomycetota</taxon>
        <taxon>Actinomycetes</taxon>
        <taxon>Mycobacteriales</taxon>
        <taxon>Nocardiaceae</taxon>
        <taxon>Antrihabitans</taxon>
    </lineage>
</organism>
<feature type="transmembrane region" description="Helical" evidence="1">
    <location>
        <begin position="20"/>
        <end position="42"/>
    </location>
</feature>
<evidence type="ECO:0000313" key="2">
    <source>
        <dbReference type="EMBL" id="NMN94607.1"/>
    </source>
</evidence>
<accession>A0A848KF82</accession>
<sequence length="59" mass="6854">MHRIASWWDEFELWIVGLPFIPQFILVLAILIPVAFGIAWCFDRLLDGLLKLAGRNSDR</sequence>
<dbReference type="EMBL" id="VCQU01000002">
    <property type="protein sequence ID" value="NMN94607.1"/>
    <property type="molecule type" value="Genomic_DNA"/>
</dbReference>
<protein>
    <submittedName>
        <fullName evidence="2">Uncharacterized protein</fullName>
    </submittedName>
</protein>
<dbReference type="AlphaFoldDB" id="A0A848KF82"/>
<evidence type="ECO:0000256" key="1">
    <source>
        <dbReference type="SAM" id="Phobius"/>
    </source>
</evidence>
<keyword evidence="1" id="KW-1133">Transmembrane helix</keyword>
<evidence type="ECO:0000313" key="3">
    <source>
        <dbReference type="Proteomes" id="UP000535543"/>
    </source>
</evidence>
<reference evidence="2 3" key="2">
    <citation type="submission" date="2020-06" db="EMBL/GenBank/DDBJ databases">
        <title>Antribacter stalactiti gen. nov., sp. nov., a new member of the family Nacardiaceae isolated from a cave.</title>
        <authorList>
            <person name="Kim I.S."/>
        </authorList>
    </citation>
    <scope>NUCLEOTIDE SEQUENCE [LARGE SCALE GENOMIC DNA]</scope>
    <source>
        <strain evidence="2 3">YC2-7</strain>
    </source>
</reference>
<keyword evidence="1" id="KW-0812">Transmembrane</keyword>
<dbReference type="Proteomes" id="UP000535543">
    <property type="component" value="Unassembled WGS sequence"/>
</dbReference>
<keyword evidence="1" id="KW-0472">Membrane</keyword>
<name>A0A848KF82_9NOCA</name>
<reference evidence="2 3" key="1">
    <citation type="submission" date="2019-05" db="EMBL/GenBank/DDBJ databases">
        <authorList>
            <person name="Lee S.D."/>
        </authorList>
    </citation>
    <scope>NUCLEOTIDE SEQUENCE [LARGE SCALE GENOMIC DNA]</scope>
    <source>
        <strain evidence="2 3">YC2-7</strain>
    </source>
</reference>
<dbReference type="RefSeq" id="WP_169585354.1">
    <property type="nucleotide sequence ID" value="NZ_VCQU01000002.1"/>
</dbReference>
<gene>
    <name evidence="2" type="ORF">FGL95_06090</name>
</gene>
<proteinExistence type="predicted"/>